<dbReference type="GO" id="GO:0005737">
    <property type="term" value="C:cytoplasm"/>
    <property type="evidence" value="ECO:0007669"/>
    <property type="project" value="TreeGrafter"/>
</dbReference>
<sequence length="454" mass="49609">MGGGEVPRGFPVPNPTISYWQFPPHPIANHRTTPSLPTTTTFDYIIIGSGVSGAAAAYKLLHRDPTLSILMLEARTAASAASGRNGGHCRAGRWLNFKEYADAFGEDEAIIMEHLEEQNVLDIANFVQEHDVQCDFQDVETSDTIYTEETWAELLERSVWHGQKARDHLGLPNVVGAVTYPAHTQNPYLLVCRMLELSLEKGLNMQTNTVALTVHPLPERHEGTAKWEVQTERGTVRGKQVVLATNAYTNVLHRGIADTGFLNPGRSQVTALRPENDLSGHPAQGKSFGIDRGAGDYLVIRAPGLRGAGDIVYGGGRAISPTREMGIMDDSTINPKIEKCLKQSGPEVFGRETWGEKSVEVRDWSGITCYTPDTLPLVGEVPSENGLWASVGMNGHGMAMAMAFRSAEALVTMMTTGKEPDWFPKAFRIERAWNKPKMDVPPEGASLGPVAVPR</sequence>
<dbReference type="EMBL" id="MU404353">
    <property type="protein sequence ID" value="KAI1614451.1"/>
    <property type="molecule type" value="Genomic_DNA"/>
</dbReference>
<dbReference type="PANTHER" id="PTHR13847:SF284">
    <property type="entry name" value="FAD DEPENDENT OXIDOREDUCTASE DOMAIN-CONTAINING PROTEIN"/>
    <property type="match status" value="1"/>
</dbReference>
<feature type="domain" description="FAD dependent oxidoreductase" evidence="1">
    <location>
        <begin position="43"/>
        <end position="403"/>
    </location>
</feature>
<proteinExistence type="predicted"/>
<dbReference type="Gene3D" id="3.30.9.10">
    <property type="entry name" value="D-Amino Acid Oxidase, subunit A, domain 2"/>
    <property type="match status" value="1"/>
</dbReference>
<comment type="caution">
    <text evidence="2">The sequence shown here is derived from an EMBL/GenBank/DDBJ whole genome shotgun (WGS) entry which is preliminary data.</text>
</comment>
<protein>
    <submittedName>
        <fullName evidence="2">FAD dependent oxidoreductase superfamily protein</fullName>
    </submittedName>
</protein>
<name>A0AAN6IEE1_9EURO</name>
<dbReference type="Gene3D" id="3.50.50.60">
    <property type="entry name" value="FAD/NAD(P)-binding domain"/>
    <property type="match status" value="1"/>
</dbReference>
<reference evidence="2" key="1">
    <citation type="journal article" date="2022" name="bioRxiv">
        <title>Deciphering the potential niche of two novel black yeast fungi from a biological soil crust based on their genomes, phenotypes, and melanin regulation.</title>
        <authorList>
            <consortium name="DOE Joint Genome Institute"/>
            <person name="Carr E.C."/>
            <person name="Barton Q."/>
            <person name="Grambo S."/>
            <person name="Sullivan M."/>
            <person name="Renfro C.M."/>
            <person name="Kuo A."/>
            <person name="Pangilinan J."/>
            <person name="Lipzen A."/>
            <person name="Keymanesh K."/>
            <person name="Savage E."/>
            <person name="Barry K."/>
            <person name="Grigoriev I.V."/>
            <person name="Riekhof W.R."/>
            <person name="Harris S.S."/>
        </authorList>
    </citation>
    <scope>NUCLEOTIDE SEQUENCE</scope>
    <source>
        <strain evidence="2">JF 03-4F</strain>
    </source>
</reference>
<gene>
    <name evidence="2" type="ORF">EDD36DRAFT_487065</name>
</gene>
<evidence type="ECO:0000259" key="1">
    <source>
        <dbReference type="Pfam" id="PF01266"/>
    </source>
</evidence>
<dbReference type="Pfam" id="PF01266">
    <property type="entry name" value="DAO"/>
    <property type="match status" value="1"/>
</dbReference>
<dbReference type="AlphaFoldDB" id="A0AAN6IEE1"/>
<organism evidence="2 3">
    <name type="scientific">Exophiala viscosa</name>
    <dbReference type="NCBI Taxonomy" id="2486360"/>
    <lineage>
        <taxon>Eukaryota</taxon>
        <taxon>Fungi</taxon>
        <taxon>Dikarya</taxon>
        <taxon>Ascomycota</taxon>
        <taxon>Pezizomycotina</taxon>
        <taxon>Eurotiomycetes</taxon>
        <taxon>Chaetothyriomycetidae</taxon>
        <taxon>Chaetothyriales</taxon>
        <taxon>Herpotrichiellaceae</taxon>
        <taxon>Exophiala</taxon>
    </lineage>
</organism>
<keyword evidence="3" id="KW-1185">Reference proteome</keyword>
<accession>A0AAN6IEE1</accession>
<evidence type="ECO:0000313" key="3">
    <source>
        <dbReference type="Proteomes" id="UP001203852"/>
    </source>
</evidence>
<dbReference type="InterPro" id="IPR006076">
    <property type="entry name" value="FAD-dep_OxRdtase"/>
</dbReference>
<evidence type="ECO:0000313" key="2">
    <source>
        <dbReference type="EMBL" id="KAI1614451.1"/>
    </source>
</evidence>
<dbReference type="Proteomes" id="UP001203852">
    <property type="component" value="Unassembled WGS sequence"/>
</dbReference>
<dbReference type="InterPro" id="IPR036188">
    <property type="entry name" value="FAD/NAD-bd_sf"/>
</dbReference>
<dbReference type="PANTHER" id="PTHR13847">
    <property type="entry name" value="SARCOSINE DEHYDROGENASE-RELATED"/>
    <property type="match status" value="1"/>
</dbReference>
<dbReference type="SUPFAM" id="SSF51905">
    <property type="entry name" value="FAD/NAD(P)-binding domain"/>
    <property type="match status" value="1"/>
</dbReference>